<name>A0A517RM57_9PLAN</name>
<feature type="transmembrane region" description="Helical" evidence="1">
    <location>
        <begin position="20"/>
        <end position="42"/>
    </location>
</feature>
<keyword evidence="1" id="KW-0472">Membrane</keyword>
<feature type="transmembrane region" description="Helical" evidence="1">
    <location>
        <begin position="308"/>
        <end position="326"/>
    </location>
</feature>
<evidence type="ECO:0000313" key="3">
    <source>
        <dbReference type="EMBL" id="QDT44924.1"/>
    </source>
</evidence>
<feature type="transmembrane region" description="Helical" evidence="1">
    <location>
        <begin position="166"/>
        <end position="185"/>
    </location>
</feature>
<sequence>MHPMLVYSSSISLWGLEVFTAVWCFVMGSVIGSFLNVVIYRLPLGLNISKPKSRCPVCETPIQTRDNLPIIGWLLLRGKCRTCQAPISIRYPIVEAMVGCFFLLLYFSLVHSGGRFVPYRIPNKFWGAYQILEGHTWDLIALDLYYCYLFVVVLAAAYIQFDRQKIPLRLLMWCFVIGFSTGLFLPELHPVPAMITAAAKPTATDLILSEVRYHGSLHWGFQGASLMTLWWGLFYGGIVGFLYSWPLMIQKEKPSTLFQSGTSCLLILTGLYLGWQQVVTVGFLAAFCLVCFQMVVRNRKAEHLPLPASAFVAAVLTLQLLLGKYLTLLPGETSTTVYMIIVGCQIIAIPILSGLAKTIYRKRETHSLFQESISVDETSTLTE</sequence>
<evidence type="ECO:0000313" key="4">
    <source>
        <dbReference type="Proteomes" id="UP000317171"/>
    </source>
</evidence>
<dbReference type="InterPro" id="IPR010627">
    <property type="entry name" value="Prepilin_pept_A24_N"/>
</dbReference>
<feature type="transmembrane region" description="Helical" evidence="1">
    <location>
        <begin position="89"/>
        <end position="109"/>
    </location>
</feature>
<organism evidence="3 4">
    <name type="scientific">Gimesia alba</name>
    <dbReference type="NCBI Taxonomy" id="2527973"/>
    <lineage>
        <taxon>Bacteria</taxon>
        <taxon>Pseudomonadati</taxon>
        <taxon>Planctomycetota</taxon>
        <taxon>Planctomycetia</taxon>
        <taxon>Planctomycetales</taxon>
        <taxon>Planctomycetaceae</taxon>
        <taxon>Gimesia</taxon>
    </lineage>
</organism>
<accession>A0A517RM57</accession>
<dbReference type="GO" id="GO:0006465">
    <property type="term" value="P:signal peptide processing"/>
    <property type="evidence" value="ECO:0007669"/>
    <property type="project" value="TreeGrafter"/>
</dbReference>
<dbReference type="EMBL" id="CP036269">
    <property type="protein sequence ID" value="QDT44924.1"/>
    <property type="molecule type" value="Genomic_DNA"/>
</dbReference>
<dbReference type="PANTHER" id="PTHR30487">
    <property type="entry name" value="TYPE 4 PREPILIN-LIKE PROTEINS LEADER PEPTIDE-PROCESSING ENZYME"/>
    <property type="match status" value="1"/>
</dbReference>
<feature type="transmembrane region" description="Helical" evidence="1">
    <location>
        <begin position="139"/>
        <end position="159"/>
    </location>
</feature>
<reference evidence="3 4" key="1">
    <citation type="submission" date="2019-02" db="EMBL/GenBank/DDBJ databases">
        <title>Deep-cultivation of Planctomycetes and their phenomic and genomic characterization uncovers novel biology.</title>
        <authorList>
            <person name="Wiegand S."/>
            <person name="Jogler M."/>
            <person name="Boedeker C."/>
            <person name="Pinto D."/>
            <person name="Vollmers J."/>
            <person name="Rivas-Marin E."/>
            <person name="Kohn T."/>
            <person name="Peeters S.H."/>
            <person name="Heuer A."/>
            <person name="Rast P."/>
            <person name="Oberbeckmann S."/>
            <person name="Bunk B."/>
            <person name="Jeske O."/>
            <person name="Meyerdierks A."/>
            <person name="Storesund J.E."/>
            <person name="Kallscheuer N."/>
            <person name="Luecker S."/>
            <person name="Lage O.M."/>
            <person name="Pohl T."/>
            <person name="Merkel B.J."/>
            <person name="Hornburger P."/>
            <person name="Mueller R.-W."/>
            <person name="Bruemmer F."/>
            <person name="Labrenz M."/>
            <person name="Spormann A.M."/>
            <person name="Op den Camp H."/>
            <person name="Overmann J."/>
            <person name="Amann R."/>
            <person name="Jetten M.S.M."/>
            <person name="Mascher T."/>
            <person name="Medema M.H."/>
            <person name="Devos D.P."/>
            <person name="Kaster A.-K."/>
            <person name="Ovreas L."/>
            <person name="Rohde M."/>
            <person name="Galperin M.Y."/>
            <person name="Jogler C."/>
        </authorList>
    </citation>
    <scope>NUCLEOTIDE SEQUENCE [LARGE SCALE GENOMIC DNA]</scope>
    <source>
        <strain evidence="3 4">Pan241w</strain>
    </source>
</reference>
<dbReference type="Pfam" id="PF06750">
    <property type="entry name" value="A24_N_bact"/>
    <property type="match status" value="1"/>
</dbReference>
<dbReference type="GO" id="GO:0004190">
    <property type="term" value="F:aspartic-type endopeptidase activity"/>
    <property type="evidence" value="ECO:0007669"/>
    <property type="project" value="TreeGrafter"/>
</dbReference>
<dbReference type="InterPro" id="IPR050882">
    <property type="entry name" value="Prepilin_peptidase/N-MTase"/>
</dbReference>
<feature type="domain" description="Prepilin peptidase A24 N-terminal" evidence="2">
    <location>
        <begin position="26"/>
        <end position="107"/>
    </location>
</feature>
<dbReference type="KEGG" id="gaz:Pan241w_50400"/>
<keyword evidence="1" id="KW-1133">Transmembrane helix</keyword>
<dbReference type="AlphaFoldDB" id="A0A517RM57"/>
<protein>
    <submittedName>
        <fullName evidence="3">Leader peptidase PppA</fullName>
    </submittedName>
</protein>
<keyword evidence="1" id="KW-0812">Transmembrane</keyword>
<dbReference type="Proteomes" id="UP000317171">
    <property type="component" value="Chromosome"/>
</dbReference>
<dbReference type="GO" id="GO:0005886">
    <property type="term" value="C:plasma membrane"/>
    <property type="evidence" value="ECO:0007669"/>
    <property type="project" value="TreeGrafter"/>
</dbReference>
<feature type="transmembrane region" description="Helical" evidence="1">
    <location>
        <begin position="338"/>
        <end position="360"/>
    </location>
</feature>
<proteinExistence type="predicted"/>
<evidence type="ECO:0000256" key="1">
    <source>
        <dbReference type="SAM" id="Phobius"/>
    </source>
</evidence>
<dbReference type="PANTHER" id="PTHR30487:SF0">
    <property type="entry name" value="PREPILIN LEADER PEPTIDASE_N-METHYLTRANSFERASE-RELATED"/>
    <property type="match status" value="1"/>
</dbReference>
<keyword evidence="4" id="KW-1185">Reference proteome</keyword>
<gene>
    <name evidence="3" type="primary">pppA_3</name>
    <name evidence="3" type="ORF">Pan241w_50400</name>
</gene>
<evidence type="ECO:0000259" key="2">
    <source>
        <dbReference type="Pfam" id="PF06750"/>
    </source>
</evidence>
<feature type="transmembrane region" description="Helical" evidence="1">
    <location>
        <begin position="229"/>
        <end position="249"/>
    </location>
</feature>
<feature type="transmembrane region" description="Helical" evidence="1">
    <location>
        <begin position="256"/>
        <end position="273"/>
    </location>
</feature>
<feature type="transmembrane region" description="Helical" evidence="1">
    <location>
        <begin position="279"/>
        <end position="296"/>
    </location>
</feature>